<accession>A0A0E0S5I7</accession>
<organism evidence="2 4">
    <name type="scientific">Gibberella zeae (strain ATCC MYA-4620 / CBS 123657 / FGSC 9075 / NRRL 31084 / PH-1)</name>
    <name type="common">Wheat head blight fungus</name>
    <name type="synonym">Fusarium graminearum</name>
    <dbReference type="NCBI Taxonomy" id="229533"/>
    <lineage>
        <taxon>Eukaryota</taxon>
        <taxon>Fungi</taxon>
        <taxon>Dikarya</taxon>
        <taxon>Ascomycota</taxon>
        <taxon>Pezizomycotina</taxon>
        <taxon>Sordariomycetes</taxon>
        <taxon>Hypocreomycetidae</taxon>
        <taxon>Hypocreales</taxon>
        <taxon>Nectriaceae</taxon>
        <taxon>Fusarium</taxon>
    </lineage>
</organism>
<evidence type="ECO:0000313" key="2">
    <source>
        <dbReference type="EMBL" id="CEF78762.1"/>
    </source>
</evidence>
<dbReference type="PANTHER" id="PTHR47843">
    <property type="entry name" value="BTB DOMAIN-CONTAINING PROTEIN-RELATED"/>
    <property type="match status" value="1"/>
</dbReference>
<dbReference type="PROSITE" id="PS50097">
    <property type="entry name" value="BTB"/>
    <property type="match status" value="1"/>
</dbReference>
<dbReference type="VEuPathDB" id="FungiDB:FGRAMPH1_01G13919"/>
<name>A0A098DJX8_GIBZE</name>
<evidence type="ECO:0000259" key="1">
    <source>
        <dbReference type="PROSITE" id="PS50097"/>
    </source>
</evidence>
<dbReference type="CDD" id="cd18186">
    <property type="entry name" value="BTB_POZ_ZBTB_KLHL-like"/>
    <property type="match status" value="1"/>
</dbReference>
<dbReference type="Pfam" id="PF12770">
    <property type="entry name" value="CHAT"/>
    <property type="match status" value="1"/>
</dbReference>
<dbReference type="Proteomes" id="UP000070720">
    <property type="component" value="Chromosome 2"/>
</dbReference>
<dbReference type="SUPFAM" id="SSF54695">
    <property type="entry name" value="POZ domain"/>
    <property type="match status" value="1"/>
</dbReference>
<dbReference type="SMART" id="SM00225">
    <property type="entry name" value="BTB"/>
    <property type="match status" value="1"/>
</dbReference>
<feature type="domain" description="BTB" evidence="1">
    <location>
        <begin position="28"/>
        <end position="95"/>
    </location>
</feature>
<sequence>MDFHETRARIVEYETQIHQKARKKGEFTDFTFICEGGDIQVHRIIICSQSPVFRAACAGQFKEAQSGTYNLMSDHPDMVQLMVDYLYTGDYSVDIDGTSEEDAGYASTALSIHAVMYSLGDKYDIEGLRNVSTKKYCTELHGTLSTDDFFSSIPFVYGLTPENSRDLRDPVLAFARNLLGGEGPTTLGFVREAMDELFIECPEFVKELLYSLLQTPLMGYCPCTGTLDMVPVEARECRCRKCASYLVSGSISNTSCTQKTQTPDIETNHDALTKADHALHGLVSSYRESDDLSKIPEMVSLARQTLAITIEGTEQRPMWLHALAWSLYQKYKHIEADGDCVQEASSFERKARDASPIDSADFDKYSYWLGLQLGDLFFHSEDISDLNESIALTESSLHKMRDGNPSKVTHQLNLGVLLKEKYNRIGDEADFLNAAENIEGALALATDEHHDRSMWYEIFAELCDLRHRNLRLLDDLEKVVQLRHESLSAIENNDESAKSPTIKADQEAAKPTHQFNLALSLDELYVERRSLGDLQESIAMVREEIAAIPEEDPDWLILIRFLYLRLHSLYLETGVLEDLEESISLNRQFIEKGGEEHPDMSVQLNNISVNLMAIFERTGDPTQVDESIRYGLESLRVISKDDPGYRLVLSNLATALSVRARVSGSLVDLDDAIFYGRSALNAILEEDPDRHVQFHNLASALLKKYNRSYGDMGLLHEAITMSRKALSCVSDDHPDRETYQNRLASALSSRYDALKLSQDLDESIKLIRDVARAMTDKYTGRTSARGTFAILLQKQVRDGGGSLYDVNEAIEISQKALDLTPEDSPSRTEHWTMLGGLYVSKYTLSRLHSYMETAVEYYRLAVTHPTGDPLHRVIAATAIVHLCPEFDQAYEIGLAALDMVPMLASVRSLETADRQYLLGHAAGLAANTAGAALRIGKKPSEALSILEQGHGLLASSLDEIRTDIKDLQNSFPELADEFVKLRSELDSSDNSPSKEKDMVNGRRRHDAGKAFDDLLNQIRLKPGFEDFLGPLTTDQMLSAAARGPVVVINSSWMGIEAIIIQEEKLSSLAFVNKKEYNAIYNVAEHDYGSPETLELLWTSIMDAILKELGFTETPSEGQEWPHVWWIPTGHLSRFPIHAAGLHLQRSGETVMDRVISSYSPSVKALVHGRRRRMTPKGPAQAPLVAMEQTQNQAPLPKAMEEVELVSKICDSMGVKSVVAGSGKQDALDRLRSSKIFHFAGHGYTDSTNPSKSHLCFGDVNDPLTVANLLELNLHDESPFLAYLSACSTGRVQDEDYIDESIHLISACQLAGFRHIIGTLWRVQDEHFVDVARITYETIKEEGMTDDSVCRGLHKAMRLMRDAWLEVADEDDDSASRTVREARDIISCDDDSVAPAYWVPYVHFGI</sequence>
<dbReference type="InterPro" id="IPR000210">
    <property type="entry name" value="BTB/POZ_dom"/>
</dbReference>
<reference evidence="3 4" key="1">
    <citation type="journal article" date="2007" name="Science">
        <title>The Fusarium graminearum genome reveals a link between localized polymorphism and pathogen specialization.</title>
        <authorList>
            <person name="Cuomo C.A."/>
            <person name="Gueldener U."/>
            <person name="Xu J.-R."/>
            <person name="Trail F."/>
            <person name="Turgeon B.G."/>
            <person name="Di Pietro A."/>
            <person name="Walton J.D."/>
            <person name="Ma L.-J."/>
            <person name="Baker S.E."/>
            <person name="Rep M."/>
            <person name="Adam G."/>
            <person name="Antoniw J."/>
            <person name="Baldwin T."/>
            <person name="Calvo S.E."/>
            <person name="Chang Y.-L."/>
            <person name="DeCaprio D."/>
            <person name="Gale L.R."/>
            <person name="Gnerre S."/>
            <person name="Goswami R.S."/>
            <person name="Hammond-Kosack K."/>
            <person name="Harris L.J."/>
            <person name="Hilburn K."/>
            <person name="Kennell J.C."/>
            <person name="Kroken S."/>
            <person name="Magnuson J.K."/>
            <person name="Mannhaupt G."/>
            <person name="Mauceli E.W."/>
            <person name="Mewes H.-W."/>
            <person name="Mitterbauer R."/>
            <person name="Muehlbauer G."/>
            <person name="Muensterkoetter M."/>
            <person name="Nelson D."/>
            <person name="O'Donnell K."/>
            <person name="Ouellet T."/>
            <person name="Qi W."/>
            <person name="Quesneville H."/>
            <person name="Roncero M.I.G."/>
            <person name="Seong K.-Y."/>
            <person name="Tetko I.V."/>
            <person name="Urban M."/>
            <person name="Waalwijk C."/>
            <person name="Ward T.J."/>
            <person name="Yao J."/>
            <person name="Birren B.W."/>
            <person name="Kistler H.C."/>
        </authorList>
    </citation>
    <scope>NUCLEOTIDE SEQUENCE [LARGE SCALE GENOMIC DNA]</scope>
    <source>
        <strain evidence="4">ATCC MYA-4620 / CBS 123657 / FGSC 9075 / NRRL 31084 / PH-1</strain>
        <strain evidence="3">PH-1 / ATCC MYA-4620 / FGSC 9075 / NRRL 31084</strain>
    </source>
</reference>
<dbReference type="STRING" id="229533.A0A098DJX8"/>
<reference evidence="3" key="4">
    <citation type="submission" date="2017-01" db="UniProtKB">
        <authorList>
            <consortium name="EnsemblFungi"/>
        </authorList>
    </citation>
    <scope>IDENTIFICATION</scope>
    <source>
        <strain evidence="3">PH-1 / ATCC MYA-4620 / FGSC 9075 / NRRL 31084</strain>
    </source>
</reference>
<dbReference type="PANTHER" id="PTHR47843:SF5">
    <property type="entry name" value="BTB_POZ DOMAIN PROTEIN"/>
    <property type="match status" value="1"/>
</dbReference>
<dbReference type="Gene3D" id="3.30.710.10">
    <property type="entry name" value="Potassium Channel Kv1.1, Chain A"/>
    <property type="match status" value="1"/>
</dbReference>
<dbReference type="Gene3D" id="1.25.40.10">
    <property type="entry name" value="Tetratricopeptide repeat domain"/>
    <property type="match status" value="2"/>
</dbReference>
<protein>
    <submittedName>
        <fullName evidence="2">Chromosome 2, complete genome</fullName>
    </submittedName>
</protein>
<dbReference type="InterPro" id="IPR024983">
    <property type="entry name" value="CHAT_dom"/>
</dbReference>
<accession>A0A098DJX8</accession>
<dbReference type="SUPFAM" id="SSF48452">
    <property type="entry name" value="TPR-like"/>
    <property type="match status" value="1"/>
</dbReference>
<dbReference type="Pfam" id="PF00651">
    <property type="entry name" value="BTB"/>
    <property type="match status" value="1"/>
</dbReference>
<dbReference type="InterPro" id="IPR011990">
    <property type="entry name" value="TPR-like_helical_dom_sf"/>
</dbReference>
<dbReference type="EnsemblFungi" id="CEF78762">
    <property type="protein sequence ID" value="CEF78762"/>
    <property type="gene ID" value="FGRRES_12361_16189_M"/>
</dbReference>
<evidence type="ECO:0000313" key="3">
    <source>
        <dbReference type="EnsemblFungi" id="CEF78762"/>
    </source>
</evidence>
<gene>
    <name evidence="3" type="primary">FG03870.1</name>
    <name evidence="2" type="ORF">FGRAMPH1_01T13919</name>
</gene>
<reference evidence="3 4" key="2">
    <citation type="journal article" date="2010" name="Nature">
        <title>Comparative genomics reveals mobile pathogenicity chromosomes in Fusarium.</title>
        <authorList>
            <person name="Ma L.J."/>
            <person name="van der Does H.C."/>
            <person name="Borkovich K.A."/>
            <person name="Coleman J.J."/>
            <person name="Daboussi M.J."/>
            <person name="Di Pietro A."/>
            <person name="Dufresne M."/>
            <person name="Freitag M."/>
            <person name="Grabherr M."/>
            <person name="Henrissat B."/>
            <person name="Houterman P.M."/>
            <person name="Kang S."/>
            <person name="Shim W.B."/>
            <person name="Woloshuk C."/>
            <person name="Xie X."/>
            <person name="Xu J.R."/>
            <person name="Antoniw J."/>
            <person name="Baker S.E."/>
            <person name="Bluhm B.H."/>
            <person name="Breakspear A."/>
            <person name="Brown D.W."/>
            <person name="Butchko R.A."/>
            <person name="Chapman S."/>
            <person name="Coulson R."/>
            <person name="Coutinho P.M."/>
            <person name="Danchin E.G."/>
            <person name="Diener A."/>
            <person name="Gale L.R."/>
            <person name="Gardiner D.M."/>
            <person name="Goff S."/>
            <person name="Hammond-Kosack K.E."/>
            <person name="Hilburn K."/>
            <person name="Hua-Van A."/>
            <person name="Jonkers W."/>
            <person name="Kazan K."/>
            <person name="Kodira C.D."/>
            <person name="Koehrsen M."/>
            <person name="Kumar L."/>
            <person name="Lee Y.H."/>
            <person name="Li L."/>
            <person name="Manners J.M."/>
            <person name="Miranda-Saavedra D."/>
            <person name="Mukherjee M."/>
            <person name="Park G."/>
            <person name="Park J."/>
            <person name="Park S.Y."/>
            <person name="Proctor R.H."/>
            <person name="Regev A."/>
            <person name="Ruiz-Roldan M.C."/>
            <person name="Sain D."/>
            <person name="Sakthikumar S."/>
            <person name="Sykes S."/>
            <person name="Schwartz D.C."/>
            <person name="Turgeon B.G."/>
            <person name="Wapinski I."/>
            <person name="Yoder O."/>
            <person name="Young S."/>
            <person name="Zeng Q."/>
            <person name="Zhou S."/>
            <person name="Galagan J."/>
            <person name="Cuomo C.A."/>
            <person name="Kistler H.C."/>
            <person name="Rep M."/>
        </authorList>
    </citation>
    <scope>GENOME REANNOTATION</scope>
    <source>
        <strain evidence="4">ATCC MYA-4620 / CBS 123657 / FGSC 9075 / NRRL 31084 / PH-1</strain>
        <strain evidence="3">PH-1 / ATCC MYA-4620 / FGSC 9075 / NRRL 31084</strain>
    </source>
</reference>
<dbReference type="eggNOG" id="KOG4626">
    <property type="taxonomic scope" value="Eukaryota"/>
</dbReference>
<proteinExistence type="predicted"/>
<dbReference type="InParanoid" id="A0A098DJX8"/>
<keyword evidence="4" id="KW-1185">Reference proteome</keyword>
<reference evidence="2 4" key="3">
    <citation type="journal article" date="2015" name="BMC Genomics">
        <title>The completed genome sequence of the pathogenic ascomycete fungus Fusarium graminearum.</title>
        <authorList>
            <person name="King R."/>
            <person name="Urban M."/>
            <person name="Hammond-Kosack M.C."/>
            <person name="Hassani-Pak K."/>
            <person name="Hammond-Kosack K.E."/>
        </authorList>
    </citation>
    <scope>NUCLEOTIDE SEQUENCE [LARGE SCALE GENOMIC DNA]</scope>
    <source>
        <strain evidence="4">ATCC MYA-4620 / CBS 123657 / FGSC 9075 / NRRL 31084 / PH-1</strain>
        <strain evidence="2">PH-1</strain>
    </source>
</reference>
<dbReference type="EMBL" id="HG970333">
    <property type="protein sequence ID" value="CEF78762.1"/>
    <property type="molecule type" value="Genomic_DNA"/>
</dbReference>
<evidence type="ECO:0000313" key="4">
    <source>
        <dbReference type="Proteomes" id="UP000070720"/>
    </source>
</evidence>
<dbReference type="InterPro" id="IPR011333">
    <property type="entry name" value="SKP1/BTB/POZ_sf"/>
</dbReference>